<dbReference type="PANTHER" id="PTHR33393">
    <property type="entry name" value="POLYGLUTAMINE SYNTHESIS ACCESSORY PROTEIN RV0574C-RELATED"/>
    <property type="match status" value="1"/>
</dbReference>
<dbReference type="InterPro" id="IPR019079">
    <property type="entry name" value="Capsule_synth_CapA"/>
</dbReference>
<protein>
    <submittedName>
        <fullName evidence="3">Capsule biosynthesis protein capA</fullName>
    </submittedName>
</protein>
<evidence type="ECO:0000256" key="1">
    <source>
        <dbReference type="ARBA" id="ARBA00005662"/>
    </source>
</evidence>
<dbReference type="InterPro" id="IPR052169">
    <property type="entry name" value="CW_Biosynth-Accessory"/>
</dbReference>
<dbReference type="RefSeq" id="WP_009854444.1">
    <property type="nucleotide sequence ID" value="NZ_CP054015.1"/>
</dbReference>
<evidence type="ECO:0000313" key="4">
    <source>
        <dbReference type="Proteomes" id="UP000071927"/>
    </source>
</evidence>
<gene>
    <name evidence="3" type="ORF">SGADD03_00102</name>
</gene>
<dbReference type="Proteomes" id="UP000071927">
    <property type="component" value="Unassembled WGS sequence"/>
</dbReference>
<dbReference type="PANTHER" id="PTHR33393:SF12">
    <property type="entry name" value="CAPSULE BIOSYNTHESIS PROTEIN CAPA"/>
    <property type="match status" value="1"/>
</dbReference>
<dbReference type="SMART" id="SM00854">
    <property type="entry name" value="PGA_cap"/>
    <property type="match status" value="1"/>
</dbReference>
<dbReference type="Gene3D" id="3.60.21.10">
    <property type="match status" value="1"/>
</dbReference>
<feature type="domain" description="Capsule synthesis protein CapA" evidence="2">
    <location>
        <begin position="58"/>
        <end position="305"/>
    </location>
</feature>
<evidence type="ECO:0000259" key="2">
    <source>
        <dbReference type="SMART" id="SM00854"/>
    </source>
</evidence>
<comment type="caution">
    <text evidence="3">The sequence shown here is derived from an EMBL/GenBank/DDBJ whole genome shotgun (WGS) entry which is preliminary data.</text>
</comment>
<comment type="similarity">
    <text evidence="1">Belongs to the CapA family.</text>
</comment>
<dbReference type="SUPFAM" id="SSF56300">
    <property type="entry name" value="Metallo-dependent phosphatases"/>
    <property type="match status" value="1"/>
</dbReference>
<dbReference type="AlphaFoldDB" id="A0A139R7H9"/>
<organism evidence="3 4">
    <name type="scientific">Streptococcus gallolyticus</name>
    <dbReference type="NCBI Taxonomy" id="315405"/>
    <lineage>
        <taxon>Bacteria</taxon>
        <taxon>Bacillati</taxon>
        <taxon>Bacillota</taxon>
        <taxon>Bacilli</taxon>
        <taxon>Lactobacillales</taxon>
        <taxon>Streptococcaceae</taxon>
        <taxon>Streptococcus</taxon>
    </lineage>
</organism>
<dbReference type="Pfam" id="PF09587">
    <property type="entry name" value="PGA_cap"/>
    <property type="match status" value="1"/>
</dbReference>
<dbReference type="PATRIC" id="fig|315405.12.peg.125"/>
<accession>A0A139R7H9</accession>
<dbReference type="GeneID" id="57922427"/>
<name>A0A139R7H9_9STRE</name>
<dbReference type="InterPro" id="IPR029052">
    <property type="entry name" value="Metallo-depent_PP-like"/>
</dbReference>
<dbReference type="EMBL" id="LQXV01000030">
    <property type="protein sequence ID" value="KXU10699.1"/>
    <property type="molecule type" value="Genomic_DNA"/>
</dbReference>
<reference evidence="3 4" key="1">
    <citation type="submission" date="2016-01" db="EMBL/GenBank/DDBJ databases">
        <title>Highly variable Streptococcus oralis are common among viridans streptococci isolated from primates.</title>
        <authorList>
            <person name="Denapaite D."/>
            <person name="Rieger M."/>
            <person name="Koendgen S."/>
            <person name="Brueckner R."/>
            <person name="Ochigava I."/>
            <person name="Kappeler P."/>
            <person name="Maetz-Rensing K."/>
            <person name="Leendertz F."/>
            <person name="Hakenbeck R."/>
        </authorList>
    </citation>
    <scope>NUCLEOTIDE SEQUENCE [LARGE SCALE GENOMIC DNA]</scope>
    <source>
        <strain evidence="3 4">DD03</strain>
    </source>
</reference>
<sequence>MFDRIIYKKTTLACLSFLVISLLGSGVYSLAFEKSSANTTQTTEKQAQNKSNTTKTARVMANGDILIHNGLYGSAEQADGSYDFTPFFEYVKDWISSADLAIGDYEGTISPDYPLGGYPLFNAPSEIADAMKDTGYDVVDLAHNHILDSGLSGAINTVETFENLGLSTIGVYKENRDTEDILIKNVNGIKIAILGYSYGYNGMEANVADEDYEKHMSDLDEDKMKSEIQEAEKKADVTIVMPQMGTEYALEPTDEQVTLYHKMIDWGADVVFGGHPHVAEPSETLEKDGDKKFIIYSMGNFISNQRLETVDNIWTERGLLMDVTFEKKNNKTTIKTVAAHPTMVWVWSKGVTGSEGFVLSDYRTLVLEDFIEGGKYRDILDSTMQEKVDTAYQEMNELVNLQWD</sequence>
<dbReference type="CDD" id="cd07381">
    <property type="entry name" value="MPP_CapA"/>
    <property type="match status" value="1"/>
</dbReference>
<evidence type="ECO:0000313" key="3">
    <source>
        <dbReference type="EMBL" id="KXU10699.1"/>
    </source>
</evidence>
<proteinExistence type="inferred from homology"/>